<evidence type="ECO:0000256" key="2">
    <source>
        <dbReference type="SAM" id="Phobius"/>
    </source>
</evidence>
<evidence type="ECO:0000256" key="1">
    <source>
        <dbReference type="SAM" id="MobiDB-lite"/>
    </source>
</evidence>
<feature type="region of interest" description="Disordered" evidence="1">
    <location>
        <begin position="1"/>
        <end position="28"/>
    </location>
</feature>
<feature type="region of interest" description="Disordered" evidence="1">
    <location>
        <begin position="166"/>
        <end position="208"/>
    </location>
</feature>
<protein>
    <recommendedName>
        <fullName evidence="5">Cell division protein FtsL</fullName>
    </recommendedName>
</protein>
<accession>A0ABW4Q880</accession>
<feature type="compositionally biased region" description="Low complexity" evidence="1">
    <location>
        <begin position="166"/>
        <end position="180"/>
    </location>
</feature>
<feature type="transmembrane region" description="Helical" evidence="2">
    <location>
        <begin position="41"/>
        <end position="61"/>
    </location>
</feature>
<dbReference type="Proteomes" id="UP001597307">
    <property type="component" value="Unassembled WGS sequence"/>
</dbReference>
<dbReference type="EMBL" id="JBHUGA010000032">
    <property type="protein sequence ID" value="MFD1846926.1"/>
    <property type="molecule type" value="Genomic_DNA"/>
</dbReference>
<keyword evidence="2" id="KW-0472">Membrane</keyword>
<comment type="caution">
    <text evidence="3">The sequence shown here is derived from an EMBL/GenBank/DDBJ whole genome shotgun (WGS) entry which is preliminary data.</text>
</comment>
<evidence type="ECO:0008006" key="5">
    <source>
        <dbReference type="Google" id="ProtNLM"/>
    </source>
</evidence>
<gene>
    <name evidence="3" type="ORF">ACFSFX_09980</name>
</gene>
<organism evidence="3 4">
    <name type="scientific">Arthrobacter flavus</name>
    <dbReference type="NCBI Taxonomy" id="95172"/>
    <lineage>
        <taxon>Bacteria</taxon>
        <taxon>Bacillati</taxon>
        <taxon>Actinomycetota</taxon>
        <taxon>Actinomycetes</taxon>
        <taxon>Micrococcales</taxon>
        <taxon>Micrococcaceae</taxon>
        <taxon>Arthrobacter</taxon>
    </lineage>
</organism>
<keyword evidence="2" id="KW-1133">Transmembrane helix</keyword>
<keyword evidence="2" id="KW-0812">Transmembrane</keyword>
<evidence type="ECO:0000313" key="4">
    <source>
        <dbReference type="Proteomes" id="UP001597307"/>
    </source>
</evidence>
<proteinExistence type="predicted"/>
<keyword evidence="4" id="KW-1185">Reference proteome</keyword>
<dbReference type="RefSeq" id="WP_343878430.1">
    <property type="nucleotide sequence ID" value="NZ_BAAAIJ010000019.1"/>
</dbReference>
<name>A0ABW4Q880_9MICC</name>
<reference evidence="4" key="1">
    <citation type="journal article" date="2019" name="Int. J. Syst. Evol. Microbiol.">
        <title>The Global Catalogue of Microorganisms (GCM) 10K type strain sequencing project: providing services to taxonomists for standard genome sequencing and annotation.</title>
        <authorList>
            <consortium name="The Broad Institute Genomics Platform"/>
            <consortium name="The Broad Institute Genome Sequencing Center for Infectious Disease"/>
            <person name="Wu L."/>
            <person name="Ma J."/>
        </authorList>
    </citation>
    <scope>NUCLEOTIDE SEQUENCE [LARGE SCALE GENOMIC DNA]</scope>
    <source>
        <strain evidence="4">JCM 11496</strain>
    </source>
</reference>
<sequence>MSQQLAESYAPLATPETGRESSQQVRTPLSLVPAGPARRRIPFAVFSMMALVGALLTVLMLNISVSSSQYELVELRNQQIALNQENQALTQQMEDLSAPQNLAAEARELGMVASPGFGSIDVDSMKIAGSPEAAKEGGEPLALIAAPEVSTVAVAVAVEAPPVEEAAAGANAPAAETPAAEPAPPAEQPQAIELNGGSIPAPQQGTGG</sequence>
<evidence type="ECO:0000313" key="3">
    <source>
        <dbReference type="EMBL" id="MFD1846926.1"/>
    </source>
</evidence>